<dbReference type="PROSITE" id="PS51085">
    <property type="entry name" value="2FE2S_FER_2"/>
    <property type="match status" value="1"/>
</dbReference>
<dbReference type="InterPro" id="IPR036010">
    <property type="entry name" value="2Fe-2S_ferredoxin-like_sf"/>
</dbReference>
<dbReference type="SUPFAM" id="SSF54292">
    <property type="entry name" value="2Fe-2S ferredoxin-like"/>
    <property type="match status" value="1"/>
</dbReference>
<dbReference type="OrthoDB" id="9793027at2"/>
<name>A0A150QEM4_SORCE</name>
<dbReference type="InterPro" id="IPR001041">
    <property type="entry name" value="2Fe-2S_ferredoxin-type"/>
</dbReference>
<dbReference type="Proteomes" id="UP000075260">
    <property type="component" value="Unassembled WGS sequence"/>
</dbReference>
<keyword evidence="1" id="KW-0001">2Fe-2S</keyword>
<dbReference type="Pfam" id="PF00111">
    <property type="entry name" value="Fer2"/>
    <property type="match status" value="1"/>
</dbReference>
<keyword evidence="3" id="KW-0408">Iron</keyword>
<evidence type="ECO:0000256" key="1">
    <source>
        <dbReference type="ARBA" id="ARBA00022714"/>
    </source>
</evidence>
<dbReference type="PANTHER" id="PTHR23426:SF63">
    <property type="entry name" value="TRANSFER PROTEIN, PUTATIVE-RELATED"/>
    <property type="match status" value="1"/>
</dbReference>
<dbReference type="InterPro" id="IPR012675">
    <property type="entry name" value="Beta-grasp_dom_sf"/>
</dbReference>
<dbReference type="Gene3D" id="3.10.20.30">
    <property type="match status" value="1"/>
</dbReference>
<feature type="domain" description="2Fe-2S ferredoxin-type" evidence="5">
    <location>
        <begin position="2"/>
        <end position="101"/>
    </location>
</feature>
<evidence type="ECO:0000313" key="7">
    <source>
        <dbReference type="Proteomes" id="UP000075260"/>
    </source>
</evidence>
<dbReference type="GO" id="GO:0009055">
    <property type="term" value="F:electron transfer activity"/>
    <property type="evidence" value="ECO:0007669"/>
    <property type="project" value="TreeGrafter"/>
</dbReference>
<dbReference type="GO" id="GO:0046872">
    <property type="term" value="F:metal ion binding"/>
    <property type="evidence" value="ECO:0007669"/>
    <property type="project" value="UniProtKB-KW"/>
</dbReference>
<evidence type="ECO:0000256" key="3">
    <source>
        <dbReference type="ARBA" id="ARBA00023004"/>
    </source>
</evidence>
<dbReference type="PRINTS" id="PR00355">
    <property type="entry name" value="ADRENODOXIN"/>
</dbReference>
<dbReference type="RefSeq" id="WP_061610704.1">
    <property type="nucleotide sequence ID" value="NZ_CP162579.1"/>
</dbReference>
<keyword evidence="2" id="KW-0479">Metal-binding</keyword>
<dbReference type="PANTHER" id="PTHR23426">
    <property type="entry name" value="FERREDOXIN/ADRENODOXIN"/>
    <property type="match status" value="1"/>
</dbReference>
<evidence type="ECO:0000256" key="2">
    <source>
        <dbReference type="ARBA" id="ARBA00022723"/>
    </source>
</evidence>
<evidence type="ECO:0000259" key="5">
    <source>
        <dbReference type="PROSITE" id="PS51085"/>
    </source>
</evidence>
<accession>A0A150QEM4</accession>
<dbReference type="GO" id="GO:0051537">
    <property type="term" value="F:2 iron, 2 sulfur cluster binding"/>
    <property type="evidence" value="ECO:0007669"/>
    <property type="project" value="UniProtKB-KW"/>
</dbReference>
<dbReference type="AlphaFoldDB" id="A0A150QEM4"/>
<comment type="caution">
    <text evidence="6">The sequence shown here is derived from an EMBL/GenBank/DDBJ whole genome shotgun (WGS) entry which is preliminary data.</text>
</comment>
<dbReference type="GO" id="GO:0140647">
    <property type="term" value="P:P450-containing electron transport chain"/>
    <property type="evidence" value="ECO:0007669"/>
    <property type="project" value="InterPro"/>
</dbReference>
<evidence type="ECO:0000256" key="4">
    <source>
        <dbReference type="ARBA" id="ARBA00023014"/>
    </source>
</evidence>
<dbReference type="InterPro" id="IPR001055">
    <property type="entry name" value="Adrenodoxin-like"/>
</dbReference>
<keyword evidence="4" id="KW-0411">Iron-sulfur</keyword>
<evidence type="ECO:0000313" key="6">
    <source>
        <dbReference type="EMBL" id="KYF66118.1"/>
    </source>
</evidence>
<sequence length="118" mass="12824">MVKVRFLAHGRAWESEVPVGSTVLQASKAVGAPEGDACGGVCACSTCHVYVTKGRELLSEAEEDEEDILDKAFDVRSTSRLGCQAKILRDGDIEAEISRESLDAFYNEHPNVKDPRKG</sequence>
<protein>
    <submittedName>
        <fullName evidence="6">2Fe-2S ferredoxin</fullName>
    </submittedName>
</protein>
<dbReference type="EMBL" id="JEMA01000771">
    <property type="protein sequence ID" value="KYF66118.1"/>
    <property type="molecule type" value="Genomic_DNA"/>
</dbReference>
<dbReference type="CDD" id="cd00207">
    <property type="entry name" value="fer2"/>
    <property type="match status" value="1"/>
</dbReference>
<organism evidence="6 7">
    <name type="scientific">Sorangium cellulosum</name>
    <name type="common">Polyangium cellulosum</name>
    <dbReference type="NCBI Taxonomy" id="56"/>
    <lineage>
        <taxon>Bacteria</taxon>
        <taxon>Pseudomonadati</taxon>
        <taxon>Myxococcota</taxon>
        <taxon>Polyangia</taxon>
        <taxon>Polyangiales</taxon>
        <taxon>Polyangiaceae</taxon>
        <taxon>Sorangium</taxon>
    </lineage>
</organism>
<gene>
    <name evidence="6" type="ORF">BE15_16880</name>
</gene>
<proteinExistence type="predicted"/>
<reference evidence="6 7" key="1">
    <citation type="submission" date="2014-02" db="EMBL/GenBank/DDBJ databases">
        <title>The small core and large imbalanced accessory genome model reveals a collaborative survival strategy of Sorangium cellulosum strains in nature.</title>
        <authorList>
            <person name="Han K."/>
            <person name="Peng R."/>
            <person name="Blom J."/>
            <person name="Li Y.-Z."/>
        </authorList>
    </citation>
    <scope>NUCLEOTIDE SEQUENCE [LARGE SCALE GENOMIC DNA]</scope>
    <source>
        <strain evidence="6 7">So0008-312</strain>
    </source>
</reference>